<dbReference type="Pfam" id="PF08787">
    <property type="entry name" value="Alginate_lyase2"/>
    <property type="match status" value="1"/>
</dbReference>
<dbReference type="RefSeq" id="WP_084336118.1">
    <property type="nucleotide sequence ID" value="NZ_FNFD01000027.1"/>
</dbReference>
<dbReference type="InterPro" id="IPR014895">
    <property type="entry name" value="Alginate_lyase_2"/>
</dbReference>
<dbReference type="EMBL" id="FNFD01000027">
    <property type="protein sequence ID" value="SDL67022.1"/>
    <property type="molecule type" value="Genomic_DNA"/>
</dbReference>
<feature type="domain" description="Alginate lyase 2" evidence="1">
    <location>
        <begin position="2"/>
        <end position="221"/>
    </location>
</feature>
<dbReference type="Proteomes" id="UP000198706">
    <property type="component" value="Unassembled WGS sequence"/>
</dbReference>
<name>A0A1G9LY99_9PSED</name>
<protein>
    <submittedName>
        <fullName evidence="2">Alginate lyase</fullName>
    </submittedName>
</protein>
<dbReference type="GO" id="GO:0016829">
    <property type="term" value="F:lyase activity"/>
    <property type="evidence" value="ECO:0007669"/>
    <property type="project" value="UniProtKB-KW"/>
</dbReference>
<evidence type="ECO:0000259" key="1">
    <source>
        <dbReference type="Pfam" id="PF08787"/>
    </source>
</evidence>
<accession>A0A1G9LY99</accession>
<keyword evidence="3" id="KW-1185">Reference proteome</keyword>
<dbReference type="InterPro" id="IPR013320">
    <property type="entry name" value="ConA-like_dom_sf"/>
</dbReference>
<proteinExistence type="predicted"/>
<keyword evidence="2" id="KW-0456">Lyase</keyword>
<evidence type="ECO:0000313" key="3">
    <source>
        <dbReference type="Proteomes" id="UP000198706"/>
    </source>
</evidence>
<dbReference type="STRING" id="137658.SAMN05216186_1272"/>
<dbReference type="AlphaFoldDB" id="A0A1G9LY99"/>
<dbReference type="Gene3D" id="2.60.120.200">
    <property type="match status" value="1"/>
</dbReference>
<reference evidence="2 3" key="1">
    <citation type="submission" date="2016-10" db="EMBL/GenBank/DDBJ databases">
        <authorList>
            <person name="de Groot N.N."/>
        </authorList>
    </citation>
    <scope>NUCLEOTIDE SEQUENCE [LARGE SCALE GENOMIC DNA]</scope>
    <source>
        <strain evidence="2 3">JCM 21544</strain>
    </source>
</reference>
<dbReference type="SUPFAM" id="SSF49899">
    <property type="entry name" value="Concanavalin A-like lectins/glucanases"/>
    <property type="match status" value="1"/>
</dbReference>
<organism evidence="2 3">
    <name type="scientific">Pseudomonas indica</name>
    <dbReference type="NCBI Taxonomy" id="137658"/>
    <lineage>
        <taxon>Bacteria</taxon>
        <taxon>Pseudomonadati</taxon>
        <taxon>Pseudomonadota</taxon>
        <taxon>Gammaproteobacteria</taxon>
        <taxon>Pseudomonadales</taxon>
        <taxon>Pseudomonadaceae</taxon>
        <taxon>Pseudomonas</taxon>
    </lineage>
</organism>
<evidence type="ECO:0000313" key="2">
    <source>
        <dbReference type="EMBL" id="SDL67022.1"/>
    </source>
</evidence>
<sequence>MIDLAIWNLSIPVGVPATTIETPVLASGYQDHYFKNNNYDSLFFWAPVNGTTTASASYPRTELRETYPDGKPHNWTYPSADNFLRAGLKVSQVPSTGKIVVGQIHAYKSSRPLLKLEYQYKARYDYGNIVVKVRRSPDDETSEVINVLSGVPLNQRFIYSIHLTPKGTLSVNVNATKWTTKLDSAWATKPLYFKAGVYTQDNTGYETEAGAAIFDKLQIEHRPLPM</sequence>
<gene>
    <name evidence="2" type="ORF">SAMN05216186_1272</name>
</gene>